<dbReference type="RefSeq" id="WP_380052877.1">
    <property type="nucleotide sequence ID" value="NZ_JBHLTC010000036.1"/>
</dbReference>
<dbReference type="EMBL" id="JBHLTC010000036">
    <property type="protein sequence ID" value="MFC0627753.1"/>
    <property type="molecule type" value="Genomic_DNA"/>
</dbReference>
<sequence length="66" mass="7062">MKTGLQPGRRTHVHLVASKDSPLGRRKSVVNLAVDPAGLRVFEAPNGVLLTRSVPPSNIVKTDAVH</sequence>
<evidence type="ECO:0000313" key="2">
    <source>
        <dbReference type="Proteomes" id="UP001589890"/>
    </source>
</evidence>
<organism evidence="1 2">
    <name type="scientific">Kribbella deserti</name>
    <dbReference type="NCBI Taxonomy" id="1926257"/>
    <lineage>
        <taxon>Bacteria</taxon>
        <taxon>Bacillati</taxon>
        <taxon>Actinomycetota</taxon>
        <taxon>Actinomycetes</taxon>
        <taxon>Propionibacteriales</taxon>
        <taxon>Kribbellaceae</taxon>
        <taxon>Kribbella</taxon>
    </lineage>
</organism>
<accession>A0ABV6QU95</accession>
<gene>
    <name evidence="1" type="ORF">ACFFGN_27010</name>
</gene>
<evidence type="ECO:0008006" key="3">
    <source>
        <dbReference type="Google" id="ProtNLM"/>
    </source>
</evidence>
<comment type="caution">
    <text evidence="1">The sequence shown here is derived from an EMBL/GenBank/DDBJ whole genome shotgun (WGS) entry which is preliminary data.</text>
</comment>
<dbReference type="Proteomes" id="UP001589890">
    <property type="component" value="Unassembled WGS sequence"/>
</dbReference>
<name>A0ABV6QU95_9ACTN</name>
<proteinExistence type="predicted"/>
<dbReference type="InterPro" id="IPR042081">
    <property type="entry name" value="RNA_2'-PTrans_C"/>
</dbReference>
<keyword evidence="2" id="KW-1185">Reference proteome</keyword>
<evidence type="ECO:0000313" key="1">
    <source>
        <dbReference type="EMBL" id="MFC0627753.1"/>
    </source>
</evidence>
<dbReference type="Gene3D" id="3.20.170.30">
    <property type="match status" value="1"/>
</dbReference>
<dbReference type="SUPFAM" id="SSF56399">
    <property type="entry name" value="ADP-ribosylation"/>
    <property type="match status" value="1"/>
</dbReference>
<protein>
    <recommendedName>
        <fullName evidence="3">TOBE domain-containing protein</fullName>
    </recommendedName>
</protein>
<reference evidence="1 2" key="1">
    <citation type="submission" date="2024-09" db="EMBL/GenBank/DDBJ databases">
        <authorList>
            <person name="Sun Q."/>
            <person name="Mori K."/>
        </authorList>
    </citation>
    <scope>NUCLEOTIDE SEQUENCE [LARGE SCALE GENOMIC DNA]</scope>
    <source>
        <strain evidence="1 2">CGMCC 1.15906</strain>
    </source>
</reference>